<keyword evidence="2" id="KW-1185">Reference proteome</keyword>
<proteinExistence type="predicted"/>
<sequence>MRVKKEKAGAAETNAGFETVILSKDLSGSAP</sequence>
<reference evidence="1 2" key="1">
    <citation type="submission" date="2018-03" db="EMBL/GenBank/DDBJ databases">
        <title>Phenotypic and genomic properties of Cyclonatronum proteinivorum gen. nov., sp. nov., a haloalkaliphilic bacteroidete from soda lakes possessing Na+-translocating rhodopsin.</title>
        <authorList>
            <person name="Toshchakov S.V."/>
            <person name="Korzhenkov A."/>
            <person name="Samarov N.I."/>
            <person name="Kublanov I.V."/>
            <person name="Muntyan M.S."/>
            <person name="Sorokin D.Y."/>
        </authorList>
    </citation>
    <scope>NUCLEOTIDE SEQUENCE [LARGE SCALE GENOMIC DNA]</scope>
    <source>
        <strain evidence="1 2">Omega</strain>
    </source>
</reference>
<organism evidence="1 2">
    <name type="scientific">Cyclonatronum proteinivorum</name>
    <dbReference type="NCBI Taxonomy" id="1457365"/>
    <lineage>
        <taxon>Bacteria</taxon>
        <taxon>Pseudomonadati</taxon>
        <taxon>Balneolota</taxon>
        <taxon>Balneolia</taxon>
        <taxon>Balneolales</taxon>
        <taxon>Cyclonatronaceae</taxon>
        <taxon>Cyclonatronum</taxon>
    </lineage>
</organism>
<protein>
    <submittedName>
        <fullName evidence="1">Uncharacterized protein</fullName>
    </submittedName>
</protein>
<dbReference type="AlphaFoldDB" id="A0A345UI70"/>
<dbReference type="KEGG" id="cprv:CYPRO_0895"/>
<accession>A0A345UI70</accession>
<evidence type="ECO:0000313" key="2">
    <source>
        <dbReference type="Proteomes" id="UP000254808"/>
    </source>
</evidence>
<dbReference type="EMBL" id="CP027806">
    <property type="protein sequence ID" value="AXJ00172.1"/>
    <property type="molecule type" value="Genomic_DNA"/>
</dbReference>
<name>A0A345UI70_9BACT</name>
<evidence type="ECO:0000313" key="1">
    <source>
        <dbReference type="EMBL" id="AXJ00172.1"/>
    </source>
</evidence>
<dbReference type="Proteomes" id="UP000254808">
    <property type="component" value="Chromosome"/>
</dbReference>
<gene>
    <name evidence="1" type="ORF">CYPRO_0895</name>
</gene>